<accession>A0ABQ4FM55</accession>
<protein>
    <recommendedName>
        <fullName evidence="5">Lipopolysaccharide assembly protein A domain-containing protein</fullName>
    </recommendedName>
</protein>
<feature type="compositionally biased region" description="Basic and acidic residues" evidence="1">
    <location>
        <begin position="125"/>
        <end position="170"/>
    </location>
</feature>
<keyword evidence="2" id="KW-1133">Transmembrane helix</keyword>
<dbReference type="RefSeq" id="WP_204288584.1">
    <property type="nucleotide sequence ID" value="NZ_BAABEJ010000025.1"/>
</dbReference>
<keyword evidence="2" id="KW-0472">Membrane</keyword>
<dbReference type="Proteomes" id="UP000651728">
    <property type="component" value="Unassembled WGS sequence"/>
</dbReference>
<organism evidence="3 4">
    <name type="scientific">Microbispora amethystogenes</name>
    <dbReference type="NCBI Taxonomy" id="1427754"/>
    <lineage>
        <taxon>Bacteria</taxon>
        <taxon>Bacillati</taxon>
        <taxon>Actinomycetota</taxon>
        <taxon>Actinomycetes</taxon>
        <taxon>Streptosporangiales</taxon>
        <taxon>Streptosporangiaceae</taxon>
        <taxon>Microbispora</taxon>
    </lineage>
</organism>
<evidence type="ECO:0008006" key="5">
    <source>
        <dbReference type="Google" id="ProtNLM"/>
    </source>
</evidence>
<reference evidence="3 4" key="1">
    <citation type="submission" date="2021-01" db="EMBL/GenBank/DDBJ databases">
        <title>Whole genome shotgun sequence of Microbispora amethystogenes NBRC 101907.</title>
        <authorList>
            <person name="Komaki H."/>
            <person name="Tamura T."/>
        </authorList>
    </citation>
    <scope>NUCLEOTIDE SEQUENCE [LARGE SCALE GENOMIC DNA]</scope>
    <source>
        <strain evidence="3 4">NBRC 101907</strain>
    </source>
</reference>
<keyword evidence="2" id="KW-0812">Transmembrane</keyword>
<evidence type="ECO:0000313" key="3">
    <source>
        <dbReference type="EMBL" id="GIH35895.1"/>
    </source>
</evidence>
<evidence type="ECO:0000256" key="1">
    <source>
        <dbReference type="SAM" id="MobiDB-lite"/>
    </source>
</evidence>
<evidence type="ECO:0000313" key="4">
    <source>
        <dbReference type="Proteomes" id="UP000651728"/>
    </source>
</evidence>
<gene>
    <name evidence="3" type="ORF">Mam01_60590</name>
</gene>
<comment type="caution">
    <text evidence="3">The sequence shown here is derived from an EMBL/GenBank/DDBJ whole genome shotgun (WGS) entry which is preliminary data.</text>
</comment>
<keyword evidence="4" id="KW-1185">Reference proteome</keyword>
<feature type="transmembrane region" description="Helical" evidence="2">
    <location>
        <begin position="44"/>
        <end position="66"/>
    </location>
</feature>
<feature type="region of interest" description="Disordered" evidence="1">
    <location>
        <begin position="94"/>
        <end position="197"/>
    </location>
</feature>
<dbReference type="EMBL" id="BOOB01000052">
    <property type="protein sequence ID" value="GIH35895.1"/>
    <property type="molecule type" value="Genomic_DNA"/>
</dbReference>
<proteinExistence type="predicted"/>
<evidence type="ECO:0000256" key="2">
    <source>
        <dbReference type="SAM" id="Phobius"/>
    </source>
</evidence>
<sequence>MVLLGLLLVLVAAAAVIEVSVNDTANTLPVTILDRTFNLSPFEFFIAGVVTAAVFVVGLMLITGGLRRGAVRRRKAREARLAERDRVSRLEAEKRELERRLQSSPATEAEAERDGVAPVTAAYPKVDRDRDGVDDRVEDRAAERAADRAADRAEIRAEDRARDRAGDTAPHRYSVPRQSSPDQLVAGGRHASDDRRA</sequence>
<name>A0ABQ4FM55_9ACTN</name>